<protein>
    <submittedName>
        <fullName evidence="1">GNAT family N-acetyltransferase</fullName>
    </submittedName>
</protein>
<evidence type="ECO:0000313" key="2">
    <source>
        <dbReference type="Proteomes" id="UP000823909"/>
    </source>
</evidence>
<accession>A0A9D2RCR1</accession>
<dbReference type="Proteomes" id="UP000823909">
    <property type="component" value="Unassembled WGS sequence"/>
</dbReference>
<organism evidence="1 2">
    <name type="scientific">Candidatus Mediterraneibacter quadrami</name>
    <dbReference type="NCBI Taxonomy" id="2838684"/>
    <lineage>
        <taxon>Bacteria</taxon>
        <taxon>Bacillati</taxon>
        <taxon>Bacillota</taxon>
        <taxon>Clostridia</taxon>
        <taxon>Lachnospirales</taxon>
        <taxon>Lachnospiraceae</taxon>
        <taxon>Mediterraneibacter</taxon>
    </lineage>
</organism>
<comment type="caution">
    <text evidence="1">The sequence shown here is derived from an EMBL/GenBank/DDBJ whole genome shotgun (WGS) entry which is preliminary data.</text>
</comment>
<gene>
    <name evidence="1" type="ORF">H9910_06275</name>
</gene>
<reference evidence="1" key="1">
    <citation type="journal article" date="2021" name="PeerJ">
        <title>Extensive microbial diversity within the chicken gut microbiome revealed by metagenomics and culture.</title>
        <authorList>
            <person name="Gilroy R."/>
            <person name="Ravi A."/>
            <person name="Getino M."/>
            <person name="Pursley I."/>
            <person name="Horton D.L."/>
            <person name="Alikhan N.F."/>
            <person name="Baker D."/>
            <person name="Gharbi K."/>
            <person name="Hall N."/>
            <person name="Watson M."/>
            <person name="Adriaenssens E.M."/>
            <person name="Foster-Nyarko E."/>
            <person name="Jarju S."/>
            <person name="Secka A."/>
            <person name="Antonio M."/>
            <person name="Oren A."/>
            <person name="Chaudhuri R.R."/>
            <person name="La Ragione R."/>
            <person name="Hildebrand F."/>
            <person name="Pallen M.J."/>
        </authorList>
    </citation>
    <scope>NUCLEOTIDE SEQUENCE</scope>
    <source>
        <strain evidence="1">ChiBcec15-3976</strain>
    </source>
</reference>
<proteinExistence type="predicted"/>
<evidence type="ECO:0000313" key="1">
    <source>
        <dbReference type="EMBL" id="HJD42598.1"/>
    </source>
</evidence>
<dbReference type="AlphaFoldDB" id="A0A9D2RCR1"/>
<sequence length="142" mass="16009">MSIAVYLRKEYFRAVTLPDKSAHILEFQYRPQTVDVFEKGYQIFHMEYLLESKTKAVIMEFYLNGFTLRGKGYGTVCMNEIADQLGKKGVTLIIAPMGYELAPLGYTGPDQYHDLLAGFYKKAGFTVSGDGDLAMKIIEPEA</sequence>
<dbReference type="EMBL" id="DWUU01000038">
    <property type="protein sequence ID" value="HJD42598.1"/>
    <property type="molecule type" value="Genomic_DNA"/>
</dbReference>
<dbReference type="InterPro" id="IPR016181">
    <property type="entry name" value="Acyl_CoA_acyltransferase"/>
</dbReference>
<reference evidence="1" key="2">
    <citation type="submission" date="2021-04" db="EMBL/GenBank/DDBJ databases">
        <authorList>
            <person name="Gilroy R."/>
        </authorList>
    </citation>
    <scope>NUCLEOTIDE SEQUENCE</scope>
    <source>
        <strain evidence="1">ChiBcec15-3976</strain>
    </source>
</reference>
<name>A0A9D2RCR1_9FIRM</name>
<dbReference type="SUPFAM" id="SSF55729">
    <property type="entry name" value="Acyl-CoA N-acyltransferases (Nat)"/>
    <property type="match status" value="1"/>
</dbReference>